<gene>
    <name evidence="1" type="ORF">NCTC10126_01036</name>
</gene>
<proteinExistence type="predicted"/>
<dbReference type="RefSeq" id="WP_235659577.1">
    <property type="nucleotide sequence ID" value="NZ_UZVY01000005.1"/>
</dbReference>
<dbReference type="AlphaFoldDB" id="A0A3P8LBK0"/>
<evidence type="ECO:0000313" key="2">
    <source>
        <dbReference type="Proteomes" id="UP000280036"/>
    </source>
</evidence>
<name>A0A3P8LBK0_9BACT</name>
<sequence>MIKTFAKIDQKTYKTIKKDISFLFQEASLIETDDIIENIKKKINNNYKNWFFKLLRILTKEQKKELSNILNI</sequence>
<protein>
    <submittedName>
        <fullName evidence="1">ABC-type phosphate/phosphonate transport system, ATPase component</fullName>
    </submittedName>
</protein>
<reference evidence="1 2" key="1">
    <citation type="submission" date="2018-12" db="EMBL/GenBank/DDBJ databases">
        <authorList>
            <consortium name="Pathogen Informatics"/>
        </authorList>
    </citation>
    <scope>NUCLEOTIDE SEQUENCE [LARGE SCALE GENOMIC DNA]</scope>
    <source>
        <strain evidence="1 2">NCTC10126</strain>
    </source>
</reference>
<dbReference type="EMBL" id="UZVY01000005">
    <property type="protein sequence ID" value="VDR42511.1"/>
    <property type="molecule type" value="Genomic_DNA"/>
</dbReference>
<organism evidence="1 2">
    <name type="scientific">Mycoplasmopsis caviae</name>
    <dbReference type="NCBI Taxonomy" id="55603"/>
    <lineage>
        <taxon>Bacteria</taxon>
        <taxon>Bacillati</taxon>
        <taxon>Mycoplasmatota</taxon>
        <taxon>Mycoplasmoidales</taxon>
        <taxon>Metamycoplasmataceae</taxon>
        <taxon>Mycoplasmopsis</taxon>
    </lineage>
</organism>
<accession>A0A3P8LBK0</accession>
<evidence type="ECO:0000313" key="1">
    <source>
        <dbReference type="EMBL" id="VDR42511.1"/>
    </source>
</evidence>
<dbReference type="Proteomes" id="UP000280036">
    <property type="component" value="Unassembled WGS sequence"/>
</dbReference>